<dbReference type="EMBL" id="LOJW01000024">
    <property type="protein sequence ID" value="OOW69339.1"/>
    <property type="molecule type" value="Genomic_DNA"/>
</dbReference>
<reference evidence="1 2" key="1">
    <citation type="submission" date="2015-12" db="EMBL/GenBank/DDBJ databases">
        <authorList>
            <person name="Shamseldin A."/>
            <person name="Moawad H."/>
            <person name="Abd El-Rahim W.M."/>
            <person name="Sadowsky M.J."/>
        </authorList>
    </citation>
    <scope>NUCLEOTIDE SEQUENCE [LARGE SCALE GENOMIC DNA]</scope>
    <source>
        <strain evidence="1 2">LMG9050</strain>
    </source>
</reference>
<evidence type="ECO:0000313" key="2">
    <source>
        <dbReference type="Proteomes" id="UP000190559"/>
    </source>
</evidence>
<sequence length="239" mass="24688">MQAEAITDYALGANGLIRKAQGSFPVVSGVHTIRSNGTTASTDEFSLQLDSDANASTSACAGHPDCHVWQQFIYAMHGEGTVFMQYWLINYGQACPGGWSGEGSGSCYRNSAAIAVPPIATTRLGSLTFTVEVSAGGSDTVTLLDGAHAYRVSAPDSVLQLATVWSGADFNILGNGNGGRAFFNTGSLVTTRLAVNDGTRKAPRCIGNGAVSGESNNLHLGNCTASAGTSPSIQFTGRN</sequence>
<comment type="caution">
    <text evidence="1">The sequence shown here is derived from an EMBL/GenBank/DDBJ whole genome shotgun (WGS) entry which is preliminary data.</text>
</comment>
<proteinExistence type="predicted"/>
<name>A0A1T1P149_9XANT</name>
<dbReference type="AlphaFoldDB" id="A0A1T1P149"/>
<organism evidence="1 2">
    <name type="scientific">Xanthomonas axonopodis pv. melhusii</name>
    <dbReference type="NCBI Taxonomy" id="487834"/>
    <lineage>
        <taxon>Bacteria</taxon>
        <taxon>Pseudomonadati</taxon>
        <taxon>Pseudomonadota</taxon>
        <taxon>Gammaproteobacteria</taxon>
        <taxon>Lysobacterales</taxon>
        <taxon>Lysobacteraceae</taxon>
        <taxon>Xanthomonas</taxon>
    </lineage>
</organism>
<accession>A0A1T1P149</accession>
<gene>
    <name evidence="1" type="ORF">Xmlh_12275</name>
</gene>
<protein>
    <submittedName>
        <fullName evidence="1">Uncharacterized protein</fullName>
    </submittedName>
</protein>
<evidence type="ECO:0000313" key="1">
    <source>
        <dbReference type="EMBL" id="OOW69339.1"/>
    </source>
</evidence>
<dbReference type="Proteomes" id="UP000190559">
    <property type="component" value="Unassembled WGS sequence"/>
</dbReference>